<reference evidence="3 4" key="1">
    <citation type="submission" date="2017-09" db="EMBL/GenBank/DDBJ databases">
        <authorList>
            <person name="Lee N."/>
            <person name="Cho B.-K."/>
        </authorList>
    </citation>
    <scope>NUCLEOTIDE SEQUENCE [LARGE SCALE GENOMIC DNA]</scope>
    <source>
        <strain evidence="3 4">ATCC 27476</strain>
    </source>
</reference>
<dbReference type="InterPro" id="IPR009339">
    <property type="entry name" value="DUF998"/>
</dbReference>
<gene>
    <name evidence="3" type="ORF">CP980_34270</name>
</gene>
<dbReference type="RefSeq" id="WP_150529966.1">
    <property type="nucleotide sequence ID" value="NZ_BNBW01000006.1"/>
</dbReference>
<evidence type="ECO:0000256" key="1">
    <source>
        <dbReference type="SAM" id="MobiDB-lite"/>
    </source>
</evidence>
<evidence type="ECO:0000256" key="2">
    <source>
        <dbReference type="SAM" id="Phobius"/>
    </source>
</evidence>
<sequence length="166" mass="16979">MLPTLSASVHVAPVAPASTVAARRWLLGAVAAGPVFLAVGVALGFARDGFDFSRMGLSQLALGEGGWVQTVNFLLAGALLVMGAVGLHETRPPRPAPHGPGRLRLRTAEGPMTPTGRGPPATRSRSRGADHRRDQSGVLPGCSDPGDLAVRRGAAAGEVIAGVRRA</sequence>
<feature type="transmembrane region" description="Helical" evidence="2">
    <location>
        <begin position="25"/>
        <end position="46"/>
    </location>
</feature>
<accession>A0A5J6JLS6</accession>
<keyword evidence="2" id="KW-1133">Transmembrane helix</keyword>
<dbReference type="Pfam" id="PF06197">
    <property type="entry name" value="DUF998"/>
    <property type="match status" value="1"/>
</dbReference>
<keyword evidence="2" id="KW-0812">Transmembrane</keyword>
<feature type="transmembrane region" description="Helical" evidence="2">
    <location>
        <begin position="66"/>
        <end position="87"/>
    </location>
</feature>
<keyword evidence="2" id="KW-0472">Membrane</keyword>
<keyword evidence="4" id="KW-1185">Reference proteome</keyword>
<dbReference type="AlphaFoldDB" id="A0A5J6JLS6"/>
<evidence type="ECO:0000313" key="4">
    <source>
        <dbReference type="Proteomes" id="UP000325563"/>
    </source>
</evidence>
<name>A0A5J6JLS6_STRVI</name>
<protein>
    <submittedName>
        <fullName evidence="3">DUF998 domain-containing protein</fullName>
    </submittedName>
</protein>
<dbReference type="Proteomes" id="UP000325563">
    <property type="component" value="Chromosome"/>
</dbReference>
<dbReference type="KEGG" id="svn:CP980_34270"/>
<organism evidence="3 4">
    <name type="scientific">Streptomyces vinaceus</name>
    <dbReference type="NCBI Taxonomy" id="1960"/>
    <lineage>
        <taxon>Bacteria</taxon>
        <taxon>Bacillati</taxon>
        <taxon>Actinomycetota</taxon>
        <taxon>Actinomycetes</taxon>
        <taxon>Kitasatosporales</taxon>
        <taxon>Streptomycetaceae</taxon>
        <taxon>Streptomyces</taxon>
    </lineage>
</organism>
<dbReference type="GeneID" id="95615589"/>
<dbReference type="EMBL" id="CP023692">
    <property type="protein sequence ID" value="QEV49444.1"/>
    <property type="molecule type" value="Genomic_DNA"/>
</dbReference>
<proteinExistence type="predicted"/>
<feature type="region of interest" description="Disordered" evidence="1">
    <location>
        <begin position="90"/>
        <end position="149"/>
    </location>
</feature>
<evidence type="ECO:0000313" key="3">
    <source>
        <dbReference type="EMBL" id="QEV49444.1"/>
    </source>
</evidence>